<evidence type="ECO:0000313" key="4">
    <source>
        <dbReference type="Proteomes" id="UP000016587"/>
    </source>
</evidence>
<feature type="chain" id="PRO_5004588178" evidence="2">
    <location>
        <begin position="29"/>
        <end position="146"/>
    </location>
</feature>
<dbReference type="PATRIC" id="fig|1121448.10.peg.1448"/>
<evidence type="ECO:0000256" key="2">
    <source>
        <dbReference type="SAM" id="SignalP"/>
    </source>
</evidence>
<dbReference type="EMBL" id="CP006585">
    <property type="protein sequence ID" value="AGW13295.1"/>
    <property type="molecule type" value="Genomic_DNA"/>
</dbReference>
<organism evidence="3 4">
    <name type="scientific">Megalodesulfovibrio gigas (strain ATCC 19364 / DSM 1382 / NCIMB 9332 / VKM B-1759)</name>
    <name type="common">Desulfovibrio gigas</name>
    <dbReference type="NCBI Taxonomy" id="1121448"/>
    <lineage>
        <taxon>Bacteria</taxon>
        <taxon>Pseudomonadati</taxon>
        <taxon>Thermodesulfobacteriota</taxon>
        <taxon>Desulfovibrionia</taxon>
        <taxon>Desulfovibrionales</taxon>
        <taxon>Desulfovibrionaceae</taxon>
        <taxon>Megalodesulfovibrio</taxon>
    </lineage>
</organism>
<dbReference type="STRING" id="1121448.DGI_1451"/>
<reference evidence="4" key="2">
    <citation type="submission" date="2013-07" db="EMBL/GenBank/DDBJ databases">
        <authorList>
            <person name="Morais-Silva F.O."/>
            <person name="Rezende A.M."/>
            <person name="Pimentel C."/>
            <person name="Resende D.M."/>
            <person name="Santos C.I."/>
            <person name="Clemente C."/>
            <person name="de Oliveira L.M."/>
            <person name="da Silva S.M."/>
            <person name="Costa D.A."/>
            <person name="Varela-Raposo A."/>
            <person name="Horacio E.C.A."/>
            <person name="Matos M."/>
            <person name="Flores O."/>
            <person name="Ruiz J.C."/>
            <person name="Rodrigues-Pousada C."/>
        </authorList>
    </citation>
    <scope>NUCLEOTIDE SEQUENCE [LARGE SCALE GENOMIC DNA]</scope>
    <source>
        <strain evidence="4">ATCC 19364 / DSM 1382 / NCIMB 9332 / VKM B-1759</strain>
    </source>
</reference>
<reference evidence="3 4" key="1">
    <citation type="journal article" date="2013" name="J. Bacteriol.">
        <title>Roles of HynAB and Ech, the only two hydrogenases found in the model sulfate reducer Desulfovibrio gigas.</title>
        <authorList>
            <person name="Morais-Silva F.O."/>
            <person name="Santos C.I."/>
            <person name="Rodrigues R."/>
            <person name="Pereira I.A."/>
            <person name="Rodrigues-Pousada C."/>
        </authorList>
    </citation>
    <scope>NUCLEOTIDE SEQUENCE [LARGE SCALE GENOMIC DNA]</scope>
    <source>
        <strain evidence="4">ATCC 19364 / DSM 1382 / NCIMB 9332 / VKM B-1759</strain>
    </source>
</reference>
<gene>
    <name evidence="3" type="ORF">DGI_1451</name>
</gene>
<evidence type="ECO:0000256" key="1">
    <source>
        <dbReference type="SAM" id="MobiDB-lite"/>
    </source>
</evidence>
<feature type="compositionally biased region" description="Low complexity" evidence="1">
    <location>
        <begin position="56"/>
        <end position="101"/>
    </location>
</feature>
<dbReference type="Proteomes" id="UP000016587">
    <property type="component" value="Chromosome"/>
</dbReference>
<dbReference type="AlphaFoldDB" id="T2G9M3"/>
<keyword evidence="4" id="KW-1185">Reference proteome</keyword>
<dbReference type="HOGENOM" id="CLU_1774379_0_0_7"/>
<evidence type="ECO:0000313" key="3">
    <source>
        <dbReference type="EMBL" id="AGW13295.1"/>
    </source>
</evidence>
<feature type="region of interest" description="Disordered" evidence="1">
    <location>
        <begin position="44"/>
        <end position="102"/>
    </location>
</feature>
<dbReference type="KEGG" id="dgg:DGI_1451"/>
<protein>
    <submittedName>
        <fullName evidence="3">Uncharacterized protein</fullName>
    </submittedName>
</protein>
<feature type="signal peptide" evidence="2">
    <location>
        <begin position="1"/>
        <end position="28"/>
    </location>
</feature>
<accession>T2G9M3</accession>
<sequence>MTSHSCCARLSMTLAIAMLLSFAPAAGAWTVACPSGYTKNSAGQCVKSGGGGQQGQGSQSQFKPPTQQNPQQQQKPKQQQQNSQQQQKPKQQQQKPQQQQQGRSAGCSQAYANCNAVCSQNFAAHRNQAAYNACMTNCNLGYNTCR</sequence>
<keyword evidence="2" id="KW-0732">Signal</keyword>
<proteinExistence type="predicted"/>
<name>T2G9M3_MEGG1</name>